<evidence type="ECO:0000259" key="1">
    <source>
        <dbReference type="Pfam" id="PF05368"/>
    </source>
</evidence>
<dbReference type="AlphaFoldDB" id="A0A815HA26"/>
<sequence>MSYVVTGATGQVGSAVVDYLLAKSVSVHVIIRSEDKAQAFRSRNIQVTIADLTDVEVLTKVFQGAKAVFAMNPPGYEKPDLQLAAANVSQALATAIQAAKVERVVVLSSVGAELSAKTGCILTTHTLEEALKESAPQVVIVRCAWFTENWLSAASAVKAGHTPVLGSMLQKLDRKIPHVATNDIGRIVSEYMLKPNNEVDKLTVVQLEGPEPYSPNDIAKAVGDVLGKSVAAAPLTDDHIRGILSKHAWPKTTVDNWIEMVKSFDDNTIHWTTDEKVTRIQGKVTIADVLKTSLK</sequence>
<evidence type="ECO:0000313" key="3">
    <source>
        <dbReference type="Proteomes" id="UP000663852"/>
    </source>
</evidence>
<proteinExistence type="predicted"/>
<organism evidence="2 3">
    <name type="scientific">Adineta ricciae</name>
    <name type="common">Rotifer</name>
    <dbReference type="NCBI Taxonomy" id="249248"/>
    <lineage>
        <taxon>Eukaryota</taxon>
        <taxon>Metazoa</taxon>
        <taxon>Spiralia</taxon>
        <taxon>Gnathifera</taxon>
        <taxon>Rotifera</taxon>
        <taxon>Eurotatoria</taxon>
        <taxon>Bdelloidea</taxon>
        <taxon>Adinetida</taxon>
        <taxon>Adinetidae</taxon>
        <taxon>Adineta</taxon>
    </lineage>
</organism>
<dbReference type="Gene3D" id="3.90.25.10">
    <property type="entry name" value="UDP-galactose 4-epimerase, domain 1"/>
    <property type="match status" value="1"/>
</dbReference>
<evidence type="ECO:0000313" key="2">
    <source>
        <dbReference type="EMBL" id="CAF1349411.1"/>
    </source>
</evidence>
<comment type="caution">
    <text evidence="2">The sequence shown here is derived from an EMBL/GenBank/DDBJ whole genome shotgun (WGS) entry which is preliminary data.</text>
</comment>
<accession>A0A815HA26</accession>
<dbReference type="Gene3D" id="3.40.50.720">
    <property type="entry name" value="NAD(P)-binding Rossmann-like Domain"/>
    <property type="match status" value="1"/>
</dbReference>
<reference evidence="2" key="1">
    <citation type="submission" date="2021-02" db="EMBL/GenBank/DDBJ databases">
        <authorList>
            <person name="Nowell W R."/>
        </authorList>
    </citation>
    <scope>NUCLEOTIDE SEQUENCE</scope>
</reference>
<feature type="domain" description="NmrA-like" evidence="1">
    <location>
        <begin position="4"/>
        <end position="268"/>
    </location>
</feature>
<dbReference type="PANTHER" id="PTHR43162:SF1">
    <property type="entry name" value="PRESTALK A DIFFERENTIATION PROTEIN A"/>
    <property type="match status" value="1"/>
</dbReference>
<dbReference type="OrthoDB" id="419598at2759"/>
<dbReference type="EMBL" id="CAJNOJ010000262">
    <property type="protein sequence ID" value="CAF1349411.1"/>
    <property type="molecule type" value="Genomic_DNA"/>
</dbReference>
<dbReference type="Proteomes" id="UP000663852">
    <property type="component" value="Unassembled WGS sequence"/>
</dbReference>
<name>A0A815HA26_ADIRI</name>
<dbReference type="InterPro" id="IPR008030">
    <property type="entry name" value="NmrA-like"/>
</dbReference>
<dbReference type="SUPFAM" id="SSF51735">
    <property type="entry name" value="NAD(P)-binding Rossmann-fold domains"/>
    <property type="match status" value="1"/>
</dbReference>
<dbReference type="PANTHER" id="PTHR43162">
    <property type="match status" value="1"/>
</dbReference>
<dbReference type="InterPro" id="IPR036291">
    <property type="entry name" value="NAD(P)-bd_dom_sf"/>
</dbReference>
<dbReference type="InterPro" id="IPR051604">
    <property type="entry name" value="Ergot_Alk_Oxidoreductase"/>
</dbReference>
<gene>
    <name evidence="2" type="ORF">EDS130_LOCUS33190</name>
</gene>
<dbReference type="Pfam" id="PF05368">
    <property type="entry name" value="NmrA"/>
    <property type="match status" value="1"/>
</dbReference>
<protein>
    <recommendedName>
        <fullName evidence="1">NmrA-like domain-containing protein</fullName>
    </recommendedName>
</protein>